<evidence type="ECO:0000256" key="6">
    <source>
        <dbReference type="ARBA" id="ARBA00023098"/>
    </source>
</evidence>
<dbReference type="Gene3D" id="1.10.12.10">
    <property type="entry name" value="Lyase 2-enoyl-coa Hydratase, Chain A, domain 2"/>
    <property type="match status" value="1"/>
</dbReference>
<evidence type="ECO:0000256" key="3">
    <source>
        <dbReference type="ARBA" id="ARBA00005254"/>
    </source>
</evidence>
<accession>A0A495BI38</accession>
<sequence length="270" mass="29246">MSYDTITVEVRQQVAHVALNRPDKANSLNEAMWQELQQAMEWCDAQSEVRVVVLSGNGKHFCAGIDLAMLMNMQRAIEDSCEARKRDKLRRLIVGLQANVSSLELCRKPVIAAIHGACVGGALDIVLAADIRLAAEGAVFSVREVDVGMVADVGSLQRLARVVGEGNARELALTARDVPADEARAMQLVNRVLPDREALLQAAEAMALQIAAKSPLAVQGTKEVLNYSRDHSVAEGLNYVATWNAAMLMSEDIQVAVMAAVSGERPVFRD</sequence>
<dbReference type="PROSITE" id="PS00166">
    <property type="entry name" value="ENOYL_COA_HYDRATASE"/>
    <property type="match status" value="1"/>
</dbReference>
<keyword evidence="8" id="KW-0413">Isomerase</keyword>
<evidence type="ECO:0000256" key="2">
    <source>
        <dbReference type="ARBA" id="ARBA00005005"/>
    </source>
</evidence>
<name>A0A495BI38_VOGIN</name>
<keyword evidence="5" id="KW-0007">Acetylation</keyword>
<comment type="subcellular location">
    <subcellularLocation>
        <location evidence="1">Peroxisome</location>
    </subcellularLocation>
</comment>
<dbReference type="Gene3D" id="3.90.226.10">
    <property type="entry name" value="2-enoyl-CoA Hydratase, Chain A, domain 1"/>
    <property type="match status" value="1"/>
</dbReference>
<dbReference type="EMBL" id="RBID01000011">
    <property type="protein sequence ID" value="RKQ61019.1"/>
    <property type="molecule type" value="Genomic_DNA"/>
</dbReference>
<evidence type="ECO:0000256" key="7">
    <source>
        <dbReference type="ARBA" id="ARBA00023140"/>
    </source>
</evidence>
<evidence type="ECO:0000256" key="1">
    <source>
        <dbReference type="ARBA" id="ARBA00004275"/>
    </source>
</evidence>
<dbReference type="InterPro" id="IPR001753">
    <property type="entry name" value="Enoyl-CoA_hydra/iso"/>
</dbReference>
<comment type="caution">
    <text evidence="10">The sequence shown here is derived from an EMBL/GenBank/DDBJ whole genome shotgun (WGS) entry which is preliminary data.</text>
</comment>
<dbReference type="InterPro" id="IPR029045">
    <property type="entry name" value="ClpP/crotonase-like_dom_sf"/>
</dbReference>
<dbReference type="Proteomes" id="UP000279384">
    <property type="component" value="Unassembled WGS sequence"/>
</dbReference>
<proteinExistence type="inferred from homology"/>
<dbReference type="PANTHER" id="PTHR43149:SF1">
    <property type="entry name" value="DELTA(3,5)-DELTA(2,4)-DIENOYL-COA ISOMERASE, MITOCHONDRIAL"/>
    <property type="match status" value="1"/>
</dbReference>
<evidence type="ECO:0000256" key="4">
    <source>
        <dbReference type="ARBA" id="ARBA00022832"/>
    </source>
</evidence>
<evidence type="ECO:0000313" key="10">
    <source>
        <dbReference type="EMBL" id="RKQ61019.1"/>
    </source>
</evidence>
<evidence type="ECO:0000256" key="5">
    <source>
        <dbReference type="ARBA" id="ARBA00022990"/>
    </source>
</evidence>
<dbReference type="GO" id="GO:0006635">
    <property type="term" value="P:fatty acid beta-oxidation"/>
    <property type="evidence" value="ECO:0007669"/>
    <property type="project" value="UniProtKB-UniPathway"/>
</dbReference>
<dbReference type="CDD" id="cd06558">
    <property type="entry name" value="crotonase-like"/>
    <property type="match status" value="1"/>
</dbReference>
<comment type="similarity">
    <text evidence="3 9">Belongs to the enoyl-CoA hydratase/isomerase family.</text>
</comment>
<dbReference type="FunFam" id="3.90.226.10:FF:000024">
    <property type="entry name" value="Delta3,5-delta2,4-dienoyl-CoA isomerase"/>
    <property type="match status" value="1"/>
</dbReference>
<dbReference type="UniPathway" id="UPA00659"/>
<dbReference type="NCBIfam" id="NF004794">
    <property type="entry name" value="PRK06142.1"/>
    <property type="match status" value="1"/>
</dbReference>
<reference evidence="10 11" key="1">
    <citation type="submission" date="2018-10" db="EMBL/GenBank/DDBJ databases">
        <title>Genomic Encyclopedia of Type Strains, Phase IV (KMG-IV): sequencing the most valuable type-strain genomes for metagenomic binning, comparative biology and taxonomic classification.</title>
        <authorList>
            <person name="Goeker M."/>
        </authorList>
    </citation>
    <scope>NUCLEOTIDE SEQUENCE [LARGE SCALE GENOMIC DNA]</scope>
    <source>
        <strain evidence="10 11">DSM 3303</strain>
    </source>
</reference>
<evidence type="ECO:0000256" key="9">
    <source>
        <dbReference type="RuleBase" id="RU003707"/>
    </source>
</evidence>
<dbReference type="SUPFAM" id="SSF52096">
    <property type="entry name" value="ClpP/crotonase"/>
    <property type="match status" value="1"/>
</dbReference>
<organism evidence="10 11">
    <name type="scientific">Vogesella indigofera</name>
    <name type="common">Pseudomonas indigofera</name>
    <dbReference type="NCBI Taxonomy" id="45465"/>
    <lineage>
        <taxon>Bacteria</taxon>
        <taxon>Pseudomonadati</taxon>
        <taxon>Pseudomonadota</taxon>
        <taxon>Betaproteobacteria</taxon>
        <taxon>Neisseriales</taxon>
        <taxon>Chromobacteriaceae</taxon>
        <taxon>Vogesella</taxon>
    </lineage>
</organism>
<dbReference type="InterPro" id="IPR018376">
    <property type="entry name" value="Enoyl-CoA_hyd/isom_CS"/>
</dbReference>
<dbReference type="RefSeq" id="WP_120809707.1">
    <property type="nucleotide sequence ID" value="NZ_RBID01000011.1"/>
</dbReference>
<dbReference type="GO" id="GO:0051750">
    <property type="term" value="F:delta(3,5)-delta(2,4)-dienoyl-CoA isomerase activity"/>
    <property type="evidence" value="ECO:0007669"/>
    <property type="project" value="TreeGrafter"/>
</dbReference>
<dbReference type="PANTHER" id="PTHR43149">
    <property type="entry name" value="ENOYL-COA HYDRATASE"/>
    <property type="match status" value="1"/>
</dbReference>
<protein>
    <submittedName>
        <fullName evidence="10">Enoyl-CoA hydratase</fullName>
    </submittedName>
</protein>
<gene>
    <name evidence="10" type="ORF">C8E02_0784</name>
</gene>
<keyword evidence="4" id="KW-0276">Fatty acid metabolism</keyword>
<comment type="pathway">
    <text evidence="2">Lipid metabolism; fatty acid beta-oxidation.</text>
</comment>
<evidence type="ECO:0000313" key="11">
    <source>
        <dbReference type="Proteomes" id="UP000279384"/>
    </source>
</evidence>
<dbReference type="GO" id="GO:0005737">
    <property type="term" value="C:cytoplasm"/>
    <property type="evidence" value="ECO:0007669"/>
    <property type="project" value="UniProtKB-ARBA"/>
</dbReference>
<evidence type="ECO:0000256" key="8">
    <source>
        <dbReference type="ARBA" id="ARBA00023235"/>
    </source>
</evidence>
<dbReference type="FunFam" id="1.10.12.10:FF:000004">
    <property type="entry name" value="Delta3,5-delta2,4-dienoyl-CoA isomerase"/>
    <property type="match status" value="1"/>
</dbReference>
<keyword evidence="7" id="KW-0576">Peroxisome</keyword>
<dbReference type="InterPro" id="IPR045002">
    <property type="entry name" value="Ech1-like"/>
</dbReference>
<dbReference type="AlphaFoldDB" id="A0A495BI38"/>
<dbReference type="Pfam" id="PF00378">
    <property type="entry name" value="ECH_1"/>
    <property type="match status" value="1"/>
</dbReference>
<dbReference type="InterPro" id="IPR014748">
    <property type="entry name" value="Enoyl-CoA_hydra_C"/>
</dbReference>
<keyword evidence="6" id="KW-0443">Lipid metabolism</keyword>